<gene>
    <name evidence="2" type="ORF">H8E19_13005</name>
</gene>
<feature type="domain" description="ApeI dehydratase-like" evidence="1">
    <location>
        <begin position="13"/>
        <end position="108"/>
    </location>
</feature>
<organism evidence="2 3">
    <name type="scientific">Candidatus Desulfacyla euxinica</name>
    <dbReference type="NCBI Taxonomy" id="2841693"/>
    <lineage>
        <taxon>Bacteria</taxon>
        <taxon>Deltaproteobacteria</taxon>
        <taxon>Candidatus Desulfacyla</taxon>
    </lineage>
</organism>
<evidence type="ECO:0000313" key="2">
    <source>
        <dbReference type="EMBL" id="MBC8178317.1"/>
    </source>
</evidence>
<evidence type="ECO:0000313" key="3">
    <source>
        <dbReference type="Proteomes" id="UP000650524"/>
    </source>
</evidence>
<sequence length="116" mass="13148">MKWYSLKSVDVLSSNEITMEAEISPDSPWFSGHFPGEPILPGVAQLAMALDAIKKLDRKNLRILSVKRVRFKQVIRPDDKLRITVTPHKKDVLSYLFRVTVNGELASNGILMVEEL</sequence>
<protein>
    <submittedName>
        <fullName evidence="2">Polyketide synthase dehydratase domain-containing protein</fullName>
    </submittedName>
</protein>
<dbReference type="SUPFAM" id="SSF54637">
    <property type="entry name" value="Thioesterase/thiol ester dehydrase-isomerase"/>
    <property type="match status" value="1"/>
</dbReference>
<name>A0A8J6N1I2_9DELT</name>
<dbReference type="AlphaFoldDB" id="A0A8J6N1I2"/>
<reference evidence="2 3" key="1">
    <citation type="submission" date="2020-08" db="EMBL/GenBank/DDBJ databases">
        <title>Bridging the membrane lipid divide: bacteria of the FCB group superphylum have the potential to synthesize archaeal ether lipids.</title>
        <authorList>
            <person name="Villanueva L."/>
            <person name="Von Meijenfeldt F.A.B."/>
            <person name="Westbye A.B."/>
            <person name="Yadav S."/>
            <person name="Hopmans E.C."/>
            <person name="Dutilh B.E."/>
            <person name="Sinninghe Damste J.S."/>
        </authorList>
    </citation>
    <scope>NUCLEOTIDE SEQUENCE [LARGE SCALE GENOMIC DNA]</scope>
    <source>
        <strain evidence="2">NIOZ-UU27</strain>
    </source>
</reference>
<dbReference type="Pfam" id="PF22818">
    <property type="entry name" value="ApeI-like"/>
    <property type="match status" value="1"/>
</dbReference>
<accession>A0A8J6N1I2</accession>
<dbReference type="Gene3D" id="3.10.129.10">
    <property type="entry name" value="Hotdog Thioesterase"/>
    <property type="match status" value="1"/>
</dbReference>
<dbReference type="InterPro" id="IPR054545">
    <property type="entry name" value="ApeI-like"/>
</dbReference>
<dbReference type="InterPro" id="IPR029069">
    <property type="entry name" value="HotDog_dom_sf"/>
</dbReference>
<proteinExistence type="predicted"/>
<comment type="caution">
    <text evidence="2">The sequence shown here is derived from an EMBL/GenBank/DDBJ whole genome shotgun (WGS) entry which is preliminary data.</text>
</comment>
<dbReference type="Proteomes" id="UP000650524">
    <property type="component" value="Unassembled WGS sequence"/>
</dbReference>
<dbReference type="EMBL" id="JACNJD010000272">
    <property type="protein sequence ID" value="MBC8178317.1"/>
    <property type="molecule type" value="Genomic_DNA"/>
</dbReference>
<evidence type="ECO:0000259" key="1">
    <source>
        <dbReference type="Pfam" id="PF22818"/>
    </source>
</evidence>
<dbReference type="CDD" id="cd00493">
    <property type="entry name" value="FabA_FabZ"/>
    <property type="match status" value="1"/>
</dbReference>